<organism evidence="1 2">
    <name type="scientific">Inconstantimicrobium mannanitabidum</name>
    <dbReference type="NCBI Taxonomy" id="1604901"/>
    <lineage>
        <taxon>Bacteria</taxon>
        <taxon>Bacillati</taxon>
        <taxon>Bacillota</taxon>
        <taxon>Clostridia</taxon>
        <taxon>Eubacteriales</taxon>
        <taxon>Clostridiaceae</taxon>
        <taxon>Inconstantimicrobium</taxon>
    </lineage>
</organism>
<reference evidence="1" key="1">
    <citation type="journal article" date="2025" name="Int. J. Syst. Evol. Microbiol.">
        <title>Inconstantimicrobium mannanitabidum sp. nov., a novel member of the family Clostridiaceae isolated from anoxic soil under the treatment of reductive soil disinfestation.</title>
        <authorList>
            <person name="Ueki A."/>
            <person name="Tonouchi A."/>
            <person name="Honma S."/>
            <person name="Kaku N."/>
            <person name="Ueki K."/>
        </authorList>
    </citation>
    <scope>NUCLEOTIDE SEQUENCE</scope>
    <source>
        <strain evidence="1">TW13</strain>
    </source>
</reference>
<dbReference type="EMBL" id="BROD01000001">
    <property type="protein sequence ID" value="GKX67106.1"/>
    <property type="molecule type" value="Genomic_DNA"/>
</dbReference>
<name>A0ACB5RDD6_9CLOT</name>
<gene>
    <name evidence="1" type="ORF">rsdtw13_23640</name>
</gene>
<comment type="caution">
    <text evidence="1">The sequence shown here is derived from an EMBL/GenBank/DDBJ whole genome shotgun (WGS) entry which is preliminary data.</text>
</comment>
<accession>A0ACB5RDD6</accession>
<evidence type="ECO:0000313" key="1">
    <source>
        <dbReference type="EMBL" id="GKX67106.1"/>
    </source>
</evidence>
<keyword evidence="2" id="KW-1185">Reference proteome</keyword>
<proteinExistence type="predicted"/>
<sequence length="954" mass="101745">MRRLKLFAIIAAVLVTVGIQQTKVVSAAEKANSKVQMDNVDTRNLDNTVVLGAENKVNGVAQDKKADANKNLNAAVDVNAHVKVGMFNGSTSSSSNSINPKFKVTNTGSSSIKLSNLKLRYYYTSDDNKEQSFWCDYAATTSGTYSTLTSNVTGVFGKLNQAVTNADSYLEIGFNEAAGTLEAGQTMEIQTRVSKVDWSNYTQSNDYSFDSKDSNYVESDKVTATLNGTTLWGVAPDGKVTIDPVITTESATFDKYVKKAADINIGIKFNDNVLKALSYYNGTSYVPMVKEKDYIVTDAGVTLSKDFLSTLPLGKTTISFDFDKASSKIVTIEVINSTPSSVITPASSVYDQSKKADIPVTITFNDNTLVSINDGKKDLTAGTDYILKDNVATLTQAYLDTLPVGDSVLTFKFSAGDVQKLTVTVKPVVMNLNVVIGNATGKAGTTVVVPVTVKGITKNGMNACTFTLSYDKNLFENVKVTPGDICVNPDATFIPSVDAANGLINIFYCDSTGEELEAILKDGLFFNISFDIKNGLKSQSSDVKVSDSGNFVDTKSKAYSLNYTNGSISIVGEQVVNSAITPASSVYDQGNKADIPVTITYNGNTLVSINDGKKDLTAGTDYILKDNVATLTQAYLDTLPAGDTVLTFKFSAGDVQKLTVTVKPVVMNLNVVIGNATGKAGTTVVVPVTVKGITKNGMNACTFTLSYDKNLFENVKVTPGDICVNPDATFIPSVDAENGLINIFYCDSTGAELEAILKDGLFFNISFDIKAGAKEGTTDVKVSDPGNFVDTKSAAYNLNYTNGSVTIVGVPVDKFSTNIGAVEGKAGDTLVIPVSLKNIPVSGISSLDLKFKYDSNLIDIVSVAPGSIIANPKANFSYYDNKNNNLLSMSFLDFEATGKDLIKSSGDLVYITVKIKDTATPGVTKLSDNGETNFGDADGKDLIFVLNNGTITIH</sequence>
<protein>
    <submittedName>
        <fullName evidence="1">Uncharacterized protein</fullName>
    </submittedName>
</protein>
<evidence type="ECO:0000313" key="2">
    <source>
        <dbReference type="Proteomes" id="UP001058074"/>
    </source>
</evidence>
<dbReference type="Proteomes" id="UP001058074">
    <property type="component" value="Unassembled WGS sequence"/>
</dbReference>